<dbReference type="PANTHER" id="PTHR43479">
    <property type="entry name" value="ACREF/ENVCD OPERON REPRESSOR-RELATED"/>
    <property type="match status" value="1"/>
</dbReference>
<dbReference type="Pfam" id="PF00440">
    <property type="entry name" value="TetR_N"/>
    <property type="match status" value="1"/>
</dbReference>
<dbReference type="InterPro" id="IPR023772">
    <property type="entry name" value="DNA-bd_HTH_TetR-type_CS"/>
</dbReference>
<keyword evidence="1 2" id="KW-0238">DNA-binding</keyword>
<dbReference type="Gene3D" id="1.10.357.10">
    <property type="entry name" value="Tetracycline Repressor, domain 2"/>
    <property type="match status" value="1"/>
</dbReference>
<dbReference type="EMBL" id="JALBUT010000004">
    <property type="protein sequence ID" value="MDX8415366.1"/>
    <property type="molecule type" value="Genomic_DNA"/>
</dbReference>
<feature type="domain" description="HTH tetR-type" evidence="3">
    <location>
        <begin position="2"/>
        <end position="62"/>
    </location>
</feature>
<dbReference type="PANTHER" id="PTHR43479:SF11">
    <property type="entry name" value="ACREF_ENVCD OPERON REPRESSOR-RELATED"/>
    <property type="match status" value="1"/>
</dbReference>
<dbReference type="RefSeq" id="WP_370396813.1">
    <property type="nucleotide sequence ID" value="NZ_JALBUT010000004.1"/>
</dbReference>
<reference evidence="4 5" key="1">
    <citation type="submission" date="2022-03" db="EMBL/GenBank/DDBJ databases">
        <title>Novel taxa within the pig intestine.</title>
        <authorList>
            <person name="Wylensek D."/>
            <person name="Bishof K."/>
            <person name="Afrizal A."/>
            <person name="Clavel T."/>
        </authorList>
    </citation>
    <scope>NUCLEOTIDE SEQUENCE [LARGE SCALE GENOMIC DNA]</scope>
    <source>
        <strain evidence="4 5">CLA-KB-P66</strain>
    </source>
</reference>
<keyword evidence="5" id="KW-1185">Reference proteome</keyword>
<evidence type="ECO:0000313" key="4">
    <source>
        <dbReference type="EMBL" id="MDX8415366.1"/>
    </source>
</evidence>
<sequence length="194" mass="22883">MKITREKILEAAFFLMVETGYDDISIGDIQKFLGISRGLLYFYFKNKEDLVFHACRHFFFDGYLTDIDLENITLKDFLIHVVKVEDELLRCGEHTIDILRYNIVYSRAILRDERFKKYSIEEFTKAMMVIRNAKLRGEIKDLSEKFVGATLLSILGRTTYITKTPNGDYVKKRIVEDIWNFYNLIKSDKTPNAY</sequence>
<organism evidence="4 5">
    <name type="scientific">Intestinicryptomonas porci</name>
    <dbReference type="NCBI Taxonomy" id="2926320"/>
    <lineage>
        <taxon>Bacteria</taxon>
        <taxon>Pseudomonadati</taxon>
        <taxon>Verrucomicrobiota</taxon>
        <taxon>Opitutia</taxon>
        <taxon>Opitutales</taxon>
        <taxon>Intestinicryptomonaceae</taxon>
        <taxon>Intestinicryptomonas</taxon>
    </lineage>
</organism>
<dbReference type="SUPFAM" id="SSF46689">
    <property type="entry name" value="Homeodomain-like"/>
    <property type="match status" value="1"/>
</dbReference>
<dbReference type="InterPro" id="IPR050624">
    <property type="entry name" value="HTH-type_Tx_Regulator"/>
</dbReference>
<dbReference type="Proteomes" id="UP001275932">
    <property type="component" value="Unassembled WGS sequence"/>
</dbReference>
<dbReference type="InterPro" id="IPR001647">
    <property type="entry name" value="HTH_TetR"/>
</dbReference>
<evidence type="ECO:0000256" key="2">
    <source>
        <dbReference type="PROSITE-ProRule" id="PRU00335"/>
    </source>
</evidence>
<evidence type="ECO:0000256" key="1">
    <source>
        <dbReference type="ARBA" id="ARBA00023125"/>
    </source>
</evidence>
<dbReference type="PROSITE" id="PS50977">
    <property type="entry name" value="HTH_TETR_2"/>
    <property type="match status" value="1"/>
</dbReference>
<evidence type="ECO:0000259" key="3">
    <source>
        <dbReference type="PROSITE" id="PS50977"/>
    </source>
</evidence>
<dbReference type="InterPro" id="IPR009057">
    <property type="entry name" value="Homeodomain-like_sf"/>
</dbReference>
<dbReference type="PROSITE" id="PS01081">
    <property type="entry name" value="HTH_TETR_1"/>
    <property type="match status" value="1"/>
</dbReference>
<dbReference type="PRINTS" id="PR00455">
    <property type="entry name" value="HTHTETR"/>
</dbReference>
<feature type="DNA-binding region" description="H-T-H motif" evidence="2">
    <location>
        <begin position="25"/>
        <end position="44"/>
    </location>
</feature>
<evidence type="ECO:0000313" key="5">
    <source>
        <dbReference type="Proteomes" id="UP001275932"/>
    </source>
</evidence>
<protein>
    <submittedName>
        <fullName evidence="4">TetR/AcrR family transcriptional regulator</fullName>
    </submittedName>
</protein>
<proteinExistence type="predicted"/>
<accession>A0ABU4WFN1</accession>
<name>A0ABU4WFN1_9BACT</name>
<comment type="caution">
    <text evidence="4">The sequence shown here is derived from an EMBL/GenBank/DDBJ whole genome shotgun (WGS) entry which is preliminary data.</text>
</comment>
<gene>
    <name evidence="4" type="ORF">MOX91_04120</name>
</gene>